<dbReference type="Proteomes" id="UP001208649">
    <property type="component" value="Unassembled WGS sequence"/>
</dbReference>
<dbReference type="EMBL" id="JAOTEM010000006">
    <property type="protein sequence ID" value="MCU7619105.1"/>
    <property type="molecule type" value="Genomic_DNA"/>
</dbReference>
<evidence type="ECO:0000256" key="1">
    <source>
        <dbReference type="SAM" id="MobiDB-lite"/>
    </source>
</evidence>
<accession>A0ABT2WA68</accession>
<dbReference type="RefSeq" id="WP_263004665.1">
    <property type="nucleotide sequence ID" value="NZ_JAOTEM010000006.1"/>
</dbReference>
<feature type="region of interest" description="Disordered" evidence="1">
    <location>
        <begin position="1"/>
        <end position="21"/>
    </location>
</feature>
<sequence length="174" mass="19493">MGTEQNDNSQRQNQSISPSSMSCDTIQELVDNYHNNQLAFITENLGFEDAHSIWFDLETIKNFIAEIELQAHLIDPTCPDKDLGIRFYYAAYPETPTDPIPEDYAKRHTLVMVPTKKEEDGSGQMLNFDFNPFESDSETDPENALALIGGLGRNALAQNHGKLTPPGNPIVESY</sequence>
<evidence type="ECO:0000313" key="2">
    <source>
        <dbReference type="EMBL" id="MCU7619105.1"/>
    </source>
</evidence>
<reference evidence="3" key="1">
    <citation type="submission" date="2023-07" db="EMBL/GenBank/DDBJ databases">
        <title>Chryseobacterium sp. strain PBS4-4 Genome sequencing and assembly.</title>
        <authorList>
            <person name="Jung Y."/>
        </authorList>
    </citation>
    <scope>NUCLEOTIDE SEQUENCE [LARGE SCALE GENOMIC DNA]</scope>
    <source>
        <strain evidence="3">PBS4-4</strain>
    </source>
</reference>
<comment type="caution">
    <text evidence="2">The sequence shown here is derived from an EMBL/GenBank/DDBJ whole genome shotgun (WGS) entry which is preliminary data.</text>
</comment>
<evidence type="ECO:0000313" key="3">
    <source>
        <dbReference type="Proteomes" id="UP001208649"/>
    </source>
</evidence>
<organism evidence="2 3">
    <name type="scientific">Chryseobacterium edaphi</name>
    <dbReference type="NCBI Taxonomy" id="2976532"/>
    <lineage>
        <taxon>Bacteria</taxon>
        <taxon>Pseudomonadati</taxon>
        <taxon>Bacteroidota</taxon>
        <taxon>Flavobacteriia</taxon>
        <taxon>Flavobacteriales</taxon>
        <taxon>Weeksellaceae</taxon>
        <taxon>Chryseobacterium group</taxon>
        <taxon>Chryseobacterium</taxon>
    </lineage>
</organism>
<protein>
    <submittedName>
        <fullName evidence="2">Uncharacterized protein</fullName>
    </submittedName>
</protein>
<proteinExistence type="predicted"/>
<name>A0ABT2WA68_9FLAO</name>
<keyword evidence="3" id="KW-1185">Reference proteome</keyword>
<gene>
    <name evidence="2" type="ORF">NZ698_18150</name>
</gene>